<comment type="caution">
    <text evidence="1">The sequence shown here is derived from an EMBL/GenBank/DDBJ whole genome shotgun (WGS) entry which is preliminary data.</text>
</comment>
<accession>A0A2A4X8E9</accession>
<protein>
    <recommendedName>
        <fullName evidence="3">Porin</fullName>
    </recommendedName>
</protein>
<dbReference type="InterPro" id="IPR010870">
    <property type="entry name" value="Porin_O/P"/>
</dbReference>
<evidence type="ECO:0000313" key="1">
    <source>
        <dbReference type="EMBL" id="PCI78932.1"/>
    </source>
</evidence>
<evidence type="ECO:0008006" key="3">
    <source>
        <dbReference type="Google" id="ProtNLM"/>
    </source>
</evidence>
<evidence type="ECO:0000313" key="2">
    <source>
        <dbReference type="Proteomes" id="UP000218767"/>
    </source>
</evidence>
<dbReference type="SUPFAM" id="SSF56935">
    <property type="entry name" value="Porins"/>
    <property type="match status" value="1"/>
</dbReference>
<organism evidence="1 2">
    <name type="scientific">SAR86 cluster bacterium</name>
    <dbReference type="NCBI Taxonomy" id="2030880"/>
    <lineage>
        <taxon>Bacteria</taxon>
        <taxon>Pseudomonadati</taxon>
        <taxon>Pseudomonadota</taxon>
        <taxon>Gammaproteobacteria</taxon>
        <taxon>SAR86 cluster</taxon>
    </lineage>
</organism>
<dbReference type="InterPro" id="IPR023614">
    <property type="entry name" value="Porin_dom_sf"/>
</dbReference>
<dbReference type="EMBL" id="NVUL01000024">
    <property type="protein sequence ID" value="PCI78932.1"/>
    <property type="molecule type" value="Genomic_DNA"/>
</dbReference>
<reference evidence="2" key="1">
    <citation type="submission" date="2017-08" db="EMBL/GenBank/DDBJ databases">
        <title>A dynamic microbial community with high functional redundancy inhabits the cold, oxic subseafloor aquifer.</title>
        <authorList>
            <person name="Tully B.J."/>
            <person name="Wheat C.G."/>
            <person name="Glazer B.T."/>
            <person name="Huber J.A."/>
        </authorList>
    </citation>
    <scope>NUCLEOTIDE SEQUENCE [LARGE SCALE GENOMIC DNA]</scope>
</reference>
<gene>
    <name evidence="1" type="ORF">COB20_05845</name>
</gene>
<dbReference type="Pfam" id="PF07396">
    <property type="entry name" value="Porin_O_P"/>
    <property type="match status" value="1"/>
</dbReference>
<dbReference type="AlphaFoldDB" id="A0A2A4X8E9"/>
<proteinExistence type="predicted"/>
<name>A0A2A4X8E9_9GAMM</name>
<dbReference type="Proteomes" id="UP000218767">
    <property type="component" value="Unassembled WGS sequence"/>
</dbReference>
<sequence length="469" mass="51726">MLFIPKLGLYRVLKKKPILESKRPMRNQKIARLGLLVATGALVLSTTVAQAAEKELLDILLNNGAITQEQYDELLLKEELEQVDVAEISFAEGSGLNVTSGDGRFEVEIGGRLHLDYVDHSYDSRMGTRPVSGSQVRRGRIEIDGKFDQNWGFATEFDYAKNKVSLKDMKLGYESDSGATFYVGNQKQPYSVALEMSSNDMPFVERGVDNYLVATFTDRAIGARFDTSGSNWFFAGGVFGDSLKEGTTKGDEGWGASSRFVFSPIIEDNSVVHLGIRASYREIDLATPTLSIKDKTADFSGLNIVNTGALANAESATLFGPEIGASFGPLYFAAEHTTAQISRVGASTLDFSSWHAAASWNITGESRASRYRIDAGEFKSIRPNSDFNLSNGTWGAWELSARYAQINLNDGNIVGGEEDALSVGLNWIPTRNLRILADWTRILDTDESNPIRMFAPDMNVFTLRTQWNY</sequence>
<dbReference type="Gene3D" id="2.40.160.10">
    <property type="entry name" value="Porin"/>
    <property type="match status" value="1"/>
</dbReference>